<sequence>MFNNLKMKTRIIGLVVLLMAAIAVVAFLGLDLAATSNQGGRSMYEQSMKPMQTVDEVARLMSENRSQVMLALQHDPANPLSKLHDHAPAIHTDAIGSNLEQINALWASYTKRLDGPEEMKLADSFAEIRGRYVKEALIPARDMIVAGQFADGQVTLLKKINPLYKEATQAGSKVREFLDKAAADHLQAQGSRFASTRNGIIVAIAVVLLVAGILSVWIIRSITRPLGHAVNAANALAAGNLGVRIEAQGKDEVGQLMSAMQTMVGKLGEIIGEVRTAADNLSNASGQVSATAQSLSQSSSEQAASVEETTASMEQMSASIVQNTENAKVTDGMAATASRQAVEGGEAVARTVEAMKSIAEKIGIVDDIAYQTNLLALNAAIEAARAGEHGKGFAVVAAEVRKLAERSQVAAQEIGNVAKDSVKLAERAGSLLGEMLPSIRKTSDLVQEIAAASQEQSSGVGQINGAMGQLNQATQQNASASEELAATAEELGSQAAQLQELMTFFRLAEQDRLATTARRAAPAAQRAAPPRAATRAAAEAAADHDFEHF</sequence>
<evidence type="ECO:0000259" key="16">
    <source>
        <dbReference type="PROSITE" id="PS50885"/>
    </source>
</evidence>
<dbReference type="InterPro" id="IPR003122">
    <property type="entry name" value="Tar_rcpt_lig-bd"/>
</dbReference>
<evidence type="ECO:0000256" key="7">
    <source>
        <dbReference type="ARBA" id="ARBA00022989"/>
    </source>
</evidence>
<accession>A0ABX1THE8</accession>
<evidence type="ECO:0000256" key="8">
    <source>
        <dbReference type="ARBA" id="ARBA00023136"/>
    </source>
</evidence>
<dbReference type="EMBL" id="SPMX01000088">
    <property type="protein sequence ID" value="NMQ07662.1"/>
    <property type="molecule type" value="Genomic_DNA"/>
</dbReference>
<dbReference type="Proteomes" id="UP000886469">
    <property type="component" value="Unassembled WGS sequence"/>
</dbReference>
<evidence type="ECO:0000256" key="13">
    <source>
        <dbReference type="SAM" id="MobiDB-lite"/>
    </source>
</evidence>
<dbReference type="PANTHER" id="PTHR43531:SF11">
    <property type="entry name" value="METHYL-ACCEPTING CHEMOTAXIS PROTEIN 3"/>
    <property type="match status" value="1"/>
</dbReference>
<feature type="region of interest" description="Disordered" evidence="13">
    <location>
        <begin position="516"/>
        <end position="549"/>
    </location>
</feature>
<evidence type="ECO:0000313" key="18">
    <source>
        <dbReference type="Proteomes" id="UP000886469"/>
    </source>
</evidence>
<feature type="transmembrane region" description="Helical" evidence="14">
    <location>
        <begin position="199"/>
        <end position="219"/>
    </location>
</feature>
<feature type="compositionally biased region" description="Low complexity" evidence="13">
    <location>
        <begin position="516"/>
        <end position="540"/>
    </location>
</feature>
<feature type="domain" description="Methyl-accepting transducer" evidence="15">
    <location>
        <begin position="277"/>
        <end position="492"/>
    </location>
</feature>
<dbReference type="PRINTS" id="PR00260">
    <property type="entry name" value="CHEMTRNSDUCR"/>
</dbReference>
<dbReference type="InterPro" id="IPR004089">
    <property type="entry name" value="MCPsignal_dom"/>
</dbReference>
<evidence type="ECO:0000256" key="4">
    <source>
        <dbReference type="ARBA" id="ARBA00022500"/>
    </source>
</evidence>
<keyword evidence="18" id="KW-1185">Reference proteome</keyword>
<dbReference type="InterPro" id="IPR004090">
    <property type="entry name" value="Chemotax_Me-accpt_rcpt"/>
</dbReference>
<keyword evidence="8 14" id="KW-0472">Membrane</keyword>
<comment type="subcellular location">
    <subcellularLocation>
        <location evidence="1">Cell inner membrane</location>
        <topology evidence="1">Multi-pass membrane protein</topology>
    </subcellularLocation>
</comment>
<dbReference type="RefSeq" id="WP_169071917.1">
    <property type="nucleotide sequence ID" value="NZ_JAZKUC010000002.1"/>
</dbReference>
<evidence type="ECO:0000259" key="15">
    <source>
        <dbReference type="PROSITE" id="PS50111"/>
    </source>
</evidence>
<keyword evidence="4" id="KW-0145">Chemotaxis</keyword>
<evidence type="ECO:0000256" key="5">
    <source>
        <dbReference type="ARBA" id="ARBA00022519"/>
    </source>
</evidence>
<evidence type="ECO:0000256" key="11">
    <source>
        <dbReference type="PROSITE-ProRule" id="PRU00284"/>
    </source>
</evidence>
<dbReference type="SUPFAM" id="SSF58104">
    <property type="entry name" value="Methyl-accepting chemotaxis protein (MCP) signaling domain"/>
    <property type="match status" value="1"/>
</dbReference>
<reference evidence="17" key="1">
    <citation type="submission" date="2019-03" db="EMBL/GenBank/DDBJ databases">
        <title>Metabolic reconstructions from genomes of highly enriched 'Candidatus Accumulibacter' and 'Candidatus Competibacter' bioreactor populations.</title>
        <authorList>
            <person name="Annavajhala M.K."/>
            <person name="Welles L."/>
            <person name="Abbas B."/>
            <person name="Sorokin D."/>
            <person name="Park H."/>
            <person name="Van Loosdrecht M."/>
            <person name="Chandran K."/>
        </authorList>
    </citation>
    <scope>NUCLEOTIDE SEQUENCE</scope>
    <source>
        <strain evidence="17">SBR_L</strain>
    </source>
</reference>
<name>A0ABX1THE8_9PROT</name>
<evidence type="ECO:0000256" key="3">
    <source>
        <dbReference type="ARBA" id="ARBA00022481"/>
    </source>
</evidence>
<keyword evidence="7 14" id="KW-1133">Transmembrane helix</keyword>
<dbReference type="PROSITE" id="PS50885">
    <property type="entry name" value="HAMP"/>
    <property type="match status" value="1"/>
</dbReference>
<dbReference type="Gene3D" id="1.10.287.950">
    <property type="entry name" value="Methyl-accepting chemotaxis protein"/>
    <property type="match status" value="1"/>
</dbReference>
<protein>
    <submittedName>
        <fullName evidence="17">HAMP domain-containing protein</fullName>
    </submittedName>
</protein>
<evidence type="ECO:0000256" key="9">
    <source>
        <dbReference type="ARBA" id="ARBA00023224"/>
    </source>
</evidence>
<dbReference type="PROSITE" id="PS50111">
    <property type="entry name" value="CHEMOTAXIS_TRANSDUC_2"/>
    <property type="match status" value="1"/>
</dbReference>
<dbReference type="InterPro" id="IPR051310">
    <property type="entry name" value="MCP_chemotaxis"/>
</dbReference>
<feature type="compositionally biased region" description="Low complexity" evidence="13">
    <location>
        <begin position="294"/>
        <end position="312"/>
    </location>
</feature>
<evidence type="ECO:0000256" key="14">
    <source>
        <dbReference type="SAM" id="Phobius"/>
    </source>
</evidence>
<keyword evidence="2" id="KW-1003">Cell membrane</keyword>
<keyword evidence="3" id="KW-0488">Methylation</keyword>
<feature type="coiled-coil region" evidence="12">
    <location>
        <begin position="463"/>
        <end position="501"/>
    </location>
</feature>
<dbReference type="InterPro" id="IPR003660">
    <property type="entry name" value="HAMP_dom"/>
</dbReference>
<proteinExistence type="inferred from homology"/>
<dbReference type="CDD" id="cd06225">
    <property type="entry name" value="HAMP"/>
    <property type="match status" value="1"/>
</dbReference>
<evidence type="ECO:0000256" key="10">
    <source>
        <dbReference type="ARBA" id="ARBA00029447"/>
    </source>
</evidence>
<keyword evidence="12" id="KW-0175">Coiled coil</keyword>
<keyword evidence="6 14" id="KW-0812">Transmembrane</keyword>
<dbReference type="PANTHER" id="PTHR43531">
    <property type="entry name" value="PROTEIN ICFG"/>
    <property type="match status" value="1"/>
</dbReference>
<evidence type="ECO:0000256" key="2">
    <source>
        <dbReference type="ARBA" id="ARBA00022475"/>
    </source>
</evidence>
<keyword evidence="9 11" id="KW-0807">Transducer</keyword>
<dbReference type="Pfam" id="PF00015">
    <property type="entry name" value="MCPsignal"/>
    <property type="match status" value="1"/>
</dbReference>
<gene>
    <name evidence="17" type="ORF">E4Q08_21685</name>
</gene>
<dbReference type="Pfam" id="PF00672">
    <property type="entry name" value="HAMP"/>
    <property type="match status" value="1"/>
</dbReference>
<dbReference type="SMART" id="SM00304">
    <property type="entry name" value="HAMP"/>
    <property type="match status" value="1"/>
</dbReference>
<feature type="domain" description="HAMP" evidence="16">
    <location>
        <begin position="220"/>
        <end position="272"/>
    </location>
</feature>
<comment type="caution">
    <text evidence="17">The sequence shown here is derived from an EMBL/GenBank/DDBJ whole genome shotgun (WGS) entry which is preliminary data.</text>
</comment>
<keyword evidence="5" id="KW-0997">Cell inner membrane</keyword>
<evidence type="ECO:0000256" key="12">
    <source>
        <dbReference type="SAM" id="Coils"/>
    </source>
</evidence>
<dbReference type="SMART" id="SM00283">
    <property type="entry name" value="MA"/>
    <property type="match status" value="1"/>
</dbReference>
<evidence type="ECO:0000256" key="1">
    <source>
        <dbReference type="ARBA" id="ARBA00004429"/>
    </source>
</evidence>
<comment type="similarity">
    <text evidence="10">Belongs to the methyl-accepting chemotaxis (MCP) protein family.</text>
</comment>
<dbReference type="Pfam" id="PF02203">
    <property type="entry name" value="TarH"/>
    <property type="match status" value="1"/>
</dbReference>
<evidence type="ECO:0000313" key="17">
    <source>
        <dbReference type="EMBL" id="NMQ07662.1"/>
    </source>
</evidence>
<organism evidence="17 18">
    <name type="scientific">Candidatus Accumulibacter contiguus</name>
    <dbReference type="NCBI Taxonomy" id="2954381"/>
    <lineage>
        <taxon>Bacteria</taxon>
        <taxon>Pseudomonadati</taxon>
        <taxon>Pseudomonadota</taxon>
        <taxon>Betaproteobacteria</taxon>
        <taxon>Candidatus Accumulibacter</taxon>
    </lineage>
</organism>
<evidence type="ECO:0000256" key="6">
    <source>
        <dbReference type="ARBA" id="ARBA00022692"/>
    </source>
</evidence>
<feature type="region of interest" description="Disordered" evidence="13">
    <location>
        <begin position="294"/>
        <end position="313"/>
    </location>
</feature>